<evidence type="ECO:0000313" key="3">
    <source>
        <dbReference type="EMBL" id="RWR16037.1"/>
    </source>
</evidence>
<dbReference type="Proteomes" id="UP000285970">
    <property type="component" value="Unassembled WGS sequence"/>
</dbReference>
<feature type="region of interest" description="Disordered" evidence="1">
    <location>
        <begin position="151"/>
        <end position="176"/>
    </location>
</feature>
<dbReference type="OrthoDB" id="5083302at2"/>
<evidence type="ECO:0000256" key="1">
    <source>
        <dbReference type="SAM" id="MobiDB-lite"/>
    </source>
</evidence>
<reference evidence="3 4" key="1">
    <citation type="journal article" date="2018" name="Front. Microbiol.">
        <title>Novel Insights Into Bacterial Dimethylsulfoniopropionate Catabolism in the East China Sea.</title>
        <authorList>
            <person name="Liu J."/>
            <person name="Liu J."/>
            <person name="Zhang S.H."/>
            <person name="Liang J."/>
            <person name="Lin H."/>
            <person name="Song D."/>
            <person name="Yang G.P."/>
            <person name="Todd J.D."/>
            <person name="Zhang X.H."/>
        </authorList>
    </citation>
    <scope>NUCLEOTIDE SEQUENCE [LARGE SCALE GENOMIC DNA]</scope>
    <source>
        <strain evidence="3 4">ZYFD042</strain>
    </source>
</reference>
<dbReference type="GO" id="GO:0003677">
    <property type="term" value="F:DNA binding"/>
    <property type="evidence" value="ECO:0007669"/>
    <property type="project" value="InterPro"/>
</dbReference>
<dbReference type="Pfam" id="PF13560">
    <property type="entry name" value="HTH_31"/>
    <property type="match status" value="1"/>
</dbReference>
<dbReference type="Gene3D" id="1.10.260.40">
    <property type="entry name" value="lambda repressor-like DNA-binding domains"/>
    <property type="match status" value="1"/>
</dbReference>
<dbReference type="PROSITE" id="PS50943">
    <property type="entry name" value="HTH_CROC1"/>
    <property type="match status" value="1"/>
</dbReference>
<feature type="domain" description="HTH cro/C1-type" evidence="2">
    <location>
        <begin position="21"/>
        <end position="75"/>
    </location>
</feature>
<proteinExistence type="predicted"/>
<dbReference type="AlphaFoldDB" id="A0A443J697"/>
<evidence type="ECO:0000259" key="2">
    <source>
        <dbReference type="PROSITE" id="PS50943"/>
    </source>
</evidence>
<dbReference type="EMBL" id="RBZY01000068">
    <property type="protein sequence ID" value="RWR16037.1"/>
    <property type="molecule type" value="Genomic_DNA"/>
</dbReference>
<dbReference type="InterPro" id="IPR001387">
    <property type="entry name" value="Cro/C1-type_HTH"/>
</dbReference>
<evidence type="ECO:0000313" key="4">
    <source>
        <dbReference type="Proteomes" id="UP000285970"/>
    </source>
</evidence>
<dbReference type="SUPFAM" id="SSF47413">
    <property type="entry name" value="lambda repressor-like DNA-binding domains"/>
    <property type="match status" value="1"/>
</dbReference>
<dbReference type="CDD" id="cd00093">
    <property type="entry name" value="HTH_XRE"/>
    <property type="match status" value="1"/>
</dbReference>
<gene>
    <name evidence="3" type="ORF">D8Y23_14465</name>
</gene>
<protein>
    <submittedName>
        <fullName evidence="3">Helix-turn-helix domain-containing protein</fullName>
    </submittedName>
</protein>
<sequence length="282" mass="29589">MTEEHERDRLDAVLHALGERVRAMRLARGMSVTALSFEAQLSEQRIRSLEAGRAAVPLASLVALADVFEVGVSDLFGDGIAPAPTSDAIDAPRASPHVVPSPVVWGGDLPPAPWIASGAEVPTVAAVPRTPPVTPPVERLPVAGVSPHIAPGTQALPPAPWQTTSAGAAQHTAPPPVPPDAHVPPTHVPSVAPRVHQRAAERGMQEASAYVFVAPGVGSGAVPRTFADLRVGPLAGRNFRSLQEFAVASVVEGNHAIPDVARVFRVPPWRLEQWVRESGHAV</sequence>
<dbReference type="SMART" id="SM00530">
    <property type="entry name" value="HTH_XRE"/>
    <property type="match status" value="1"/>
</dbReference>
<comment type="caution">
    <text evidence="3">The sequence shown here is derived from an EMBL/GenBank/DDBJ whole genome shotgun (WGS) entry which is preliminary data.</text>
</comment>
<dbReference type="InterPro" id="IPR010982">
    <property type="entry name" value="Lambda_DNA-bd_dom_sf"/>
</dbReference>
<organism evidence="3 4">
    <name type="scientific">Microbacterium enclense</name>
    <dbReference type="NCBI Taxonomy" id="993073"/>
    <lineage>
        <taxon>Bacteria</taxon>
        <taxon>Bacillati</taxon>
        <taxon>Actinomycetota</taxon>
        <taxon>Actinomycetes</taxon>
        <taxon>Micrococcales</taxon>
        <taxon>Microbacteriaceae</taxon>
        <taxon>Microbacterium</taxon>
    </lineage>
</organism>
<dbReference type="RefSeq" id="WP_128218796.1">
    <property type="nucleotide sequence ID" value="NZ_RBZY01000068.1"/>
</dbReference>
<accession>A0A443J697</accession>
<name>A0A443J697_9MICO</name>